<evidence type="ECO:0000313" key="1">
    <source>
        <dbReference type="EMBL" id="QDI03896.1"/>
    </source>
</evidence>
<reference evidence="1 2" key="1">
    <citation type="submission" date="2019-03" db="EMBL/GenBank/DDBJ databases">
        <title>Tal1 in Xanthomonas translucens pv. cerealis Contributes to Virulence in Bacterial Leaf Streak of Wheat.</title>
        <authorList>
            <person name="Shah S.M.A."/>
            <person name="Haq F."/>
            <person name="Ma W."/>
            <person name="Xu X."/>
            <person name="Wang S."/>
            <person name="Xu Z."/>
            <person name="Zou L."/>
            <person name="Zhu B."/>
            <person name="Chen G."/>
        </authorList>
    </citation>
    <scope>NUCLEOTIDE SEQUENCE [LARGE SCALE GENOMIC DNA]</scope>
    <source>
        <strain evidence="1 2">01</strain>
    </source>
</reference>
<sequence length="112" mass="12975">MSYEYLIRCQYNDVESLFKSIGDAASENRDVEKKLVDGKMFLKDRSLPSTWSYDVSIKKGSDGVRVVLVGWSFNLYDIFKRAVQGFDIEVLDEDTEEYISIKDLFRIKKGPD</sequence>
<gene>
    <name evidence="1" type="ORF">E4A48_09520</name>
</gene>
<keyword evidence="2" id="KW-1185">Reference proteome</keyword>
<accession>A0A514ECV1</accession>
<name>A0A514ECV1_9XANT</name>
<organism evidence="1 2">
    <name type="scientific">Xanthomonas cerealis pv. cerealis</name>
    <dbReference type="NCBI Taxonomy" id="152263"/>
    <lineage>
        <taxon>Bacteria</taxon>
        <taxon>Pseudomonadati</taxon>
        <taxon>Pseudomonadota</taxon>
        <taxon>Gammaproteobacteria</taxon>
        <taxon>Lysobacterales</taxon>
        <taxon>Lysobacteraceae</taxon>
        <taxon>Xanthomonas</taxon>
        <taxon>Xanthomonas translucens group</taxon>
        <taxon>Xanthomonas cerealis</taxon>
    </lineage>
</organism>
<dbReference type="AlphaFoldDB" id="A0A514ECV1"/>
<dbReference type="RefSeq" id="WP_142742324.1">
    <property type="nucleotide sequence ID" value="NZ_CP038228.1"/>
</dbReference>
<dbReference type="Proteomes" id="UP000319349">
    <property type="component" value="Chromosome"/>
</dbReference>
<protein>
    <submittedName>
        <fullName evidence="1">Uncharacterized protein</fullName>
    </submittedName>
</protein>
<proteinExistence type="predicted"/>
<dbReference type="EMBL" id="CP038228">
    <property type="protein sequence ID" value="QDI03896.1"/>
    <property type="molecule type" value="Genomic_DNA"/>
</dbReference>
<evidence type="ECO:0000313" key="2">
    <source>
        <dbReference type="Proteomes" id="UP000319349"/>
    </source>
</evidence>